<dbReference type="AlphaFoldDB" id="A0A4Y1KCH1"/>
<keyword evidence="1" id="KW-0934">Plastid</keyword>
<dbReference type="GeneID" id="40872380"/>
<dbReference type="GeneID" id="40872319"/>
<evidence type="ECO:0000313" key="1">
    <source>
        <dbReference type="EMBL" id="ATP74954.1"/>
    </source>
</evidence>
<accession>A0A4Y1KCH1</accession>
<reference evidence="1" key="1">
    <citation type="submission" date="2016-12" db="EMBL/GenBank/DDBJ databases">
        <authorList>
            <person name="Wang Q."/>
            <person name="Wang J."/>
            <person name="Luo J."/>
            <person name="Yang Z."/>
            <person name="Zeng Y."/>
            <person name="Chen S."/>
            <person name="Cai Z."/>
            <person name="Wu Z."/>
            <person name="Li X."/>
        </authorList>
    </citation>
    <scope>NUCLEOTIDE SEQUENCE</scope>
</reference>
<proteinExistence type="predicted"/>
<gene>
    <name evidence="1" type="primary">orf116</name>
</gene>
<organism evidence="1">
    <name type="scientific">Thalassia hemprichii</name>
    <dbReference type="NCBI Taxonomy" id="55496"/>
    <lineage>
        <taxon>Eukaryota</taxon>
        <taxon>Viridiplantae</taxon>
        <taxon>Streptophyta</taxon>
        <taxon>Embryophyta</taxon>
        <taxon>Tracheophyta</taxon>
        <taxon>Spermatophyta</taxon>
        <taxon>Magnoliopsida</taxon>
        <taxon>Liliopsida</taxon>
        <taxon>Hydrocharitaceae</taxon>
        <taxon>Thalassia</taxon>
    </lineage>
</organism>
<geneLocation type="chloroplast" evidence="1"/>
<protein>
    <submittedName>
        <fullName evidence="1">Uncharacterized protein</fullName>
    </submittedName>
</protein>
<name>A0A4Y1KCH1_9LILI</name>
<keyword evidence="1" id="KW-0150">Chloroplast</keyword>
<dbReference type="EMBL" id="KY399983">
    <property type="protein sequence ID" value="ATP74954.1"/>
    <property type="molecule type" value="Genomic_DNA"/>
</dbReference>
<dbReference type="EMBL" id="KY399983">
    <property type="protein sequence ID" value="ATP74995.1"/>
    <property type="molecule type" value="Genomic_DNA"/>
</dbReference>
<dbReference type="RefSeq" id="YP_009667438.1">
    <property type="nucleotide sequence ID" value="NC_043774.1"/>
</dbReference>
<sequence length="116" mass="14005">MSLGFLGIRFYFLGIRFYRDTRMLSVEKEECYNSKFNYNLFSKERLVNPRGFDLYRYSIDSIEESGFEIEIIERKGGINRRKSPAFSISRVENSISRIDRKDRIHRLDRSRFSFHL</sequence>
<dbReference type="RefSeq" id="YP_009667397.1">
    <property type="nucleotide sequence ID" value="NC_043774.1"/>
</dbReference>